<dbReference type="GO" id="GO:0042973">
    <property type="term" value="F:glucan endo-1,3-beta-D-glucosidase activity"/>
    <property type="evidence" value="ECO:0007669"/>
    <property type="project" value="TreeGrafter"/>
</dbReference>
<keyword evidence="14" id="KW-0808">Transferase</keyword>
<dbReference type="GO" id="GO:0071555">
    <property type="term" value="P:cell wall organization"/>
    <property type="evidence" value="ECO:0007669"/>
    <property type="project" value="TreeGrafter"/>
</dbReference>
<evidence type="ECO:0000256" key="12">
    <source>
        <dbReference type="RuleBase" id="RU004335"/>
    </source>
</evidence>
<gene>
    <name evidence="14" type="primary">bgt1</name>
    <name evidence="14" type="ORF">AfA24A6.120c</name>
</gene>
<proteinExistence type="inferred from homology"/>
<keyword evidence="6 14" id="KW-0378">Hydrolase</keyword>
<dbReference type="GO" id="GO:0009277">
    <property type="term" value="C:fungal-type cell wall"/>
    <property type="evidence" value="ECO:0007669"/>
    <property type="project" value="TreeGrafter"/>
</dbReference>
<dbReference type="GO" id="GO:0004338">
    <property type="term" value="F:glucan exo-1,3-beta-glucosidase activity"/>
    <property type="evidence" value="ECO:0007669"/>
    <property type="project" value="UniProtKB-EC"/>
</dbReference>
<evidence type="ECO:0000256" key="10">
    <source>
        <dbReference type="ARBA" id="ARBA00038929"/>
    </source>
</evidence>
<sequence>MRVSTLLPLALAAGTAAASKNGTLGFALGNKNEGGKCKVQSDYETDFDTLKEVTSLVRIYSASDCDTAKHIIPAAKAKNFKVVLGVWYGTRHITSALRQAARPDYDKSFTDDFNALKEAVPGNEEVIDAITVGSEVLYRKSLTPQALLARIQQVQKEFPKITVGMVDSWNKFADGTADPIIQGGVTYFLANGFAYWQGQELSNATNTYFDDMAQALGHIEQVAGSNADKIRFGNGETGWPTTGGTNYGPAVASTANAADYYKSAVCGMLAWGVDVFYFEAFDESWKPKTKGDNGEMQDETHWGAFTADRKAKFDLTCPKH</sequence>
<comment type="subcellular location">
    <subcellularLocation>
        <location evidence="1">Secreted</location>
        <location evidence="1">Cell wall</location>
    </subcellularLocation>
</comment>
<evidence type="ECO:0000256" key="2">
    <source>
        <dbReference type="ARBA" id="ARBA00008773"/>
    </source>
</evidence>
<dbReference type="AlphaFoldDB" id="Q6MYY7"/>
<evidence type="ECO:0000256" key="9">
    <source>
        <dbReference type="ARBA" id="ARBA00036824"/>
    </source>
</evidence>
<reference evidence="14" key="1">
    <citation type="journal article" date="2004" name="Fungal Genet. Biol.">
        <title>Insight into the genome of Aspergillus fumigatus: analysis of a 922 kb region encompassing the nitrate assimilation gene cluster.</title>
        <authorList>
            <person name="Pain A."/>
            <person name="Woodward J."/>
            <person name="Quail M.A."/>
            <person name="Anderson M.J."/>
            <person name="Clark R."/>
            <person name="Collins M."/>
            <person name="Fosker N."/>
            <person name="Fraser A."/>
            <person name="Harris D."/>
            <person name="Larke N."/>
            <person name="Murphy L."/>
            <person name="Humphray S."/>
            <person name="O'Neil S."/>
            <person name="Pertea M."/>
            <person name="Price C."/>
            <person name="Rabbinowitsch E."/>
            <person name="Rajandream M-A."/>
            <person name="Salzberg S."/>
            <person name="Saunders D."/>
            <person name="Seegar K."/>
            <person name="Sharp S."/>
            <person name="Warren T."/>
            <person name="Denning D.W."/>
            <person name="Barrell B."/>
            <person name="Hall N."/>
        </authorList>
    </citation>
    <scope>NUCLEOTIDE SEQUENCE</scope>
</reference>
<evidence type="ECO:0000256" key="7">
    <source>
        <dbReference type="ARBA" id="ARBA00023180"/>
    </source>
</evidence>
<dbReference type="EMBL" id="BX649605">
    <property type="protein sequence ID" value="CAE47872.1"/>
    <property type="molecule type" value="Genomic_DNA"/>
</dbReference>
<organism evidence="14">
    <name type="scientific">Aspergillus fumigatus</name>
    <name type="common">Neosartorya fumigata</name>
    <dbReference type="NCBI Taxonomy" id="746128"/>
    <lineage>
        <taxon>Eukaryota</taxon>
        <taxon>Fungi</taxon>
        <taxon>Dikarya</taxon>
        <taxon>Ascomycota</taxon>
        <taxon>Pezizomycotina</taxon>
        <taxon>Eurotiomycetes</taxon>
        <taxon>Eurotiomycetidae</taxon>
        <taxon>Eurotiales</taxon>
        <taxon>Aspergillaceae</taxon>
        <taxon>Aspergillus</taxon>
        <taxon>Aspergillus subgen. Fumigati</taxon>
    </lineage>
</organism>
<evidence type="ECO:0000256" key="8">
    <source>
        <dbReference type="ARBA" id="ARBA00023295"/>
    </source>
</evidence>
<dbReference type="FunFam" id="3.20.20.80:FF:000252">
    <property type="entry name" value="Putative myosin class II heavy chain"/>
    <property type="match status" value="1"/>
</dbReference>
<dbReference type="SUPFAM" id="SSF51445">
    <property type="entry name" value="(Trans)glycosidases"/>
    <property type="match status" value="1"/>
</dbReference>
<dbReference type="GO" id="GO:0016740">
    <property type="term" value="F:transferase activity"/>
    <property type="evidence" value="ECO:0007669"/>
    <property type="project" value="UniProtKB-KW"/>
</dbReference>
<dbReference type="GO" id="GO:0009986">
    <property type="term" value="C:cell surface"/>
    <property type="evidence" value="ECO:0007669"/>
    <property type="project" value="TreeGrafter"/>
</dbReference>
<keyword evidence="3" id="KW-0134">Cell wall</keyword>
<evidence type="ECO:0000313" key="14">
    <source>
        <dbReference type="EMBL" id="CAE47872.1"/>
    </source>
</evidence>
<evidence type="ECO:0000256" key="3">
    <source>
        <dbReference type="ARBA" id="ARBA00022512"/>
    </source>
</evidence>
<keyword evidence="7" id="KW-0325">Glycoprotein</keyword>
<dbReference type="CAZy" id="GH17">
    <property type="family name" value="Glycoside Hydrolase Family 17"/>
</dbReference>
<evidence type="ECO:0000256" key="5">
    <source>
        <dbReference type="ARBA" id="ARBA00022729"/>
    </source>
</evidence>
<dbReference type="Pfam" id="PF00332">
    <property type="entry name" value="Glyco_hydro_17"/>
    <property type="match status" value="1"/>
</dbReference>
<dbReference type="PANTHER" id="PTHR16631:SF26">
    <property type="entry name" value="GLUCAN 1,3-BETA-GLUCOSIDASE"/>
    <property type="match status" value="1"/>
</dbReference>
<keyword evidence="8 14" id="KW-0326">Glycosidase</keyword>
<evidence type="ECO:0000256" key="1">
    <source>
        <dbReference type="ARBA" id="ARBA00004191"/>
    </source>
</evidence>
<feature type="signal peptide" evidence="13">
    <location>
        <begin position="1"/>
        <end position="18"/>
    </location>
</feature>
<accession>Q6MYY7</accession>
<comment type="catalytic activity">
    <reaction evidence="9">
        <text>Successive hydrolysis of beta-D-glucose units from the non-reducing ends of (1-&gt;3)-beta-D-glucans, releasing alpha-glucose.</text>
        <dbReference type="EC" id="3.2.1.58"/>
    </reaction>
</comment>
<keyword evidence="5 13" id="KW-0732">Signal</keyword>
<name>Q6MYY7_ASPFM</name>
<dbReference type="GO" id="GO:0005576">
    <property type="term" value="C:extracellular region"/>
    <property type="evidence" value="ECO:0007669"/>
    <property type="project" value="TreeGrafter"/>
</dbReference>
<dbReference type="InterPro" id="IPR000490">
    <property type="entry name" value="Glyco_hydro_17"/>
</dbReference>
<evidence type="ECO:0000256" key="13">
    <source>
        <dbReference type="SAM" id="SignalP"/>
    </source>
</evidence>
<comment type="similarity">
    <text evidence="2 12">Belongs to the glycosyl hydrolase 17 family.</text>
</comment>
<dbReference type="PANTHER" id="PTHR16631">
    <property type="entry name" value="GLUCAN 1,3-BETA-GLUCOSIDASE"/>
    <property type="match status" value="1"/>
</dbReference>
<protein>
    <recommendedName>
        <fullName evidence="10">glucan 1,3-beta-glucosidase</fullName>
        <ecNumber evidence="10">3.2.1.58</ecNumber>
    </recommendedName>
    <alternativeName>
        <fullName evidence="11">Exo-1,3-beta-glucanase</fullName>
    </alternativeName>
</protein>
<dbReference type="InterPro" id="IPR050732">
    <property type="entry name" value="Beta-glucan_modifiers"/>
</dbReference>
<feature type="chain" id="PRO_5004277067" description="glucan 1,3-beta-glucosidase" evidence="13">
    <location>
        <begin position="19"/>
        <end position="320"/>
    </location>
</feature>
<keyword evidence="4" id="KW-0964">Secreted</keyword>
<dbReference type="InterPro" id="IPR017853">
    <property type="entry name" value="GH"/>
</dbReference>
<dbReference type="Gene3D" id="3.20.20.80">
    <property type="entry name" value="Glycosidases"/>
    <property type="match status" value="1"/>
</dbReference>
<evidence type="ECO:0000256" key="4">
    <source>
        <dbReference type="ARBA" id="ARBA00022525"/>
    </source>
</evidence>
<evidence type="ECO:0000256" key="11">
    <source>
        <dbReference type="ARBA" id="ARBA00041761"/>
    </source>
</evidence>
<dbReference type="GO" id="GO:0005975">
    <property type="term" value="P:carbohydrate metabolic process"/>
    <property type="evidence" value="ECO:0007669"/>
    <property type="project" value="InterPro"/>
</dbReference>
<dbReference type="EC" id="3.2.1.58" evidence="10"/>
<evidence type="ECO:0000256" key="6">
    <source>
        <dbReference type="ARBA" id="ARBA00022801"/>
    </source>
</evidence>